<dbReference type="EMBL" id="VIWY01000003">
    <property type="protein sequence ID" value="TWG20968.1"/>
    <property type="molecule type" value="Genomic_DNA"/>
</dbReference>
<comment type="caution">
    <text evidence="1">The sequence shown here is derived from an EMBL/GenBank/DDBJ whole genome shotgun (WGS) entry which is preliminary data.</text>
</comment>
<protein>
    <recommendedName>
        <fullName evidence="3">DUF3168 domain-containing protein</fullName>
    </recommendedName>
</protein>
<dbReference type="AlphaFoldDB" id="A0A561WAT0"/>
<reference evidence="1 2" key="1">
    <citation type="submission" date="2019-06" db="EMBL/GenBank/DDBJ databases">
        <title>Sequencing the genomes of 1000 actinobacteria strains.</title>
        <authorList>
            <person name="Klenk H.-P."/>
        </authorList>
    </citation>
    <scope>NUCLEOTIDE SEQUENCE [LARGE SCALE GENOMIC DNA]</scope>
    <source>
        <strain evidence="1 2">DSM 43866</strain>
    </source>
</reference>
<evidence type="ECO:0000313" key="1">
    <source>
        <dbReference type="EMBL" id="TWG20968.1"/>
    </source>
</evidence>
<proteinExistence type="predicted"/>
<organism evidence="1 2">
    <name type="scientific">Actinoplanes teichomyceticus</name>
    <dbReference type="NCBI Taxonomy" id="1867"/>
    <lineage>
        <taxon>Bacteria</taxon>
        <taxon>Bacillati</taxon>
        <taxon>Actinomycetota</taxon>
        <taxon>Actinomycetes</taxon>
        <taxon>Micromonosporales</taxon>
        <taxon>Micromonosporaceae</taxon>
        <taxon>Actinoplanes</taxon>
    </lineage>
</organism>
<gene>
    <name evidence="1" type="ORF">FHX34_103497</name>
</gene>
<dbReference type="RefSeq" id="WP_122979653.1">
    <property type="nucleotide sequence ID" value="NZ_BOMX01000113.1"/>
</dbReference>
<keyword evidence="2" id="KW-1185">Reference proteome</keyword>
<accession>A0A561WAT0</accession>
<name>A0A561WAT0_ACTTI</name>
<evidence type="ECO:0000313" key="2">
    <source>
        <dbReference type="Proteomes" id="UP000320239"/>
    </source>
</evidence>
<dbReference type="Proteomes" id="UP000320239">
    <property type="component" value="Unassembled WGS sequence"/>
</dbReference>
<evidence type="ECO:0008006" key="3">
    <source>
        <dbReference type="Google" id="ProtNLM"/>
    </source>
</evidence>
<sequence>MNSSHAAPVLAALRALTPALTISDGPVDPASPPALPYAVAYVHIDMPEAVSLEEVADRVTCTAIVHSVAGNAEAVRKVTDRVIGALVGLRPEVPGRSCSRLAMVDSRPPDWDRSTGRLVMTQATVFEYVSSPG</sequence>